<sequence>MKTSRCRDDTFLRRQQICEQFRKFQHILSYNQWRSYNQLSLSDPPWRRMKFSSHHNPLLYELGLDSILHRTVRVSRKESDRTQSEVSSSQSASIYEKTQVS</sequence>
<reference evidence="2" key="1">
    <citation type="submission" date="2023-03" db="UniProtKB">
        <authorList>
            <consortium name="EnsemblPlants"/>
        </authorList>
    </citation>
    <scope>IDENTIFICATION</scope>
</reference>
<feature type="compositionally biased region" description="Low complexity" evidence="1">
    <location>
        <begin position="84"/>
        <end position="93"/>
    </location>
</feature>
<evidence type="ECO:0000313" key="2">
    <source>
        <dbReference type="EnsemblPlants" id="MELO3C033475.2.1"/>
    </source>
</evidence>
<proteinExistence type="predicted"/>
<organism evidence="2">
    <name type="scientific">Cucumis melo</name>
    <name type="common">Muskmelon</name>
    <dbReference type="NCBI Taxonomy" id="3656"/>
    <lineage>
        <taxon>Eukaryota</taxon>
        <taxon>Viridiplantae</taxon>
        <taxon>Streptophyta</taxon>
        <taxon>Embryophyta</taxon>
        <taxon>Tracheophyta</taxon>
        <taxon>Spermatophyta</taxon>
        <taxon>Magnoliopsida</taxon>
        <taxon>eudicotyledons</taxon>
        <taxon>Gunneridae</taxon>
        <taxon>Pentapetalae</taxon>
        <taxon>rosids</taxon>
        <taxon>fabids</taxon>
        <taxon>Cucurbitales</taxon>
        <taxon>Cucurbitaceae</taxon>
        <taxon>Benincaseae</taxon>
        <taxon>Cucumis</taxon>
    </lineage>
</organism>
<feature type="region of interest" description="Disordered" evidence="1">
    <location>
        <begin position="75"/>
        <end position="101"/>
    </location>
</feature>
<dbReference type="AlphaFoldDB" id="A0A9I9EGK9"/>
<dbReference type="Gramene" id="MELO3C033475.2.1">
    <property type="protein sequence ID" value="MELO3C033475.2.1"/>
    <property type="gene ID" value="MELO3C033475.2"/>
</dbReference>
<name>A0A9I9EGK9_CUCME</name>
<protein>
    <submittedName>
        <fullName evidence="2">Uncharacterized protein</fullName>
    </submittedName>
</protein>
<accession>A0A9I9EGK9</accession>
<evidence type="ECO:0000256" key="1">
    <source>
        <dbReference type="SAM" id="MobiDB-lite"/>
    </source>
</evidence>
<dbReference type="EnsemblPlants" id="MELO3C033475.2.1">
    <property type="protein sequence ID" value="MELO3C033475.2.1"/>
    <property type="gene ID" value="MELO3C033475.2"/>
</dbReference>